<dbReference type="EMBL" id="LAZR01024694">
    <property type="protein sequence ID" value="KKL74324.1"/>
    <property type="molecule type" value="Genomic_DNA"/>
</dbReference>
<evidence type="ECO:0000259" key="1">
    <source>
        <dbReference type="Pfam" id="PF25692"/>
    </source>
</evidence>
<evidence type="ECO:0000313" key="2">
    <source>
        <dbReference type="EMBL" id="KKL74324.1"/>
    </source>
</evidence>
<feature type="domain" description="Depolymerase 2 capsule K5-specific C-terminal" evidence="1">
    <location>
        <begin position="211"/>
        <end position="283"/>
    </location>
</feature>
<proteinExistence type="predicted"/>
<name>A0A0F9EJZ1_9ZZZZ</name>
<organism evidence="2">
    <name type="scientific">marine sediment metagenome</name>
    <dbReference type="NCBI Taxonomy" id="412755"/>
    <lineage>
        <taxon>unclassified sequences</taxon>
        <taxon>metagenomes</taxon>
        <taxon>ecological metagenomes</taxon>
    </lineage>
</organism>
<dbReference type="AlphaFoldDB" id="A0A0F9EJZ1"/>
<gene>
    <name evidence="2" type="ORF">LCGC14_2066050</name>
</gene>
<reference evidence="2" key="1">
    <citation type="journal article" date="2015" name="Nature">
        <title>Complex archaea that bridge the gap between prokaryotes and eukaryotes.</title>
        <authorList>
            <person name="Spang A."/>
            <person name="Saw J.H."/>
            <person name="Jorgensen S.L."/>
            <person name="Zaremba-Niedzwiedzka K."/>
            <person name="Martijn J."/>
            <person name="Lind A.E."/>
            <person name="van Eijk R."/>
            <person name="Schleper C."/>
            <person name="Guy L."/>
            <person name="Ettema T.J."/>
        </authorList>
    </citation>
    <scope>NUCLEOTIDE SEQUENCE</scope>
</reference>
<feature type="non-terminal residue" evidence="2">
    <location>
        <position position="1"/>
    </location>
</feature>
<dbReference type="Pfam" id="PF25692">
    <property type="entry name" value="Phage_depo_C"/>
    <property type="match status" value="1"/>
</dbReference>
<accession>A0A0F9EJZ1</accession>
<sequence>IKVNPGVNNAGPIWGQNIGMSNNGFTGHGNIMALEINLGIDANGTFQADPIGAAHVSGAVLTESSTGGAGFRSTAALNIMTAVGGNNWYHGISIYNDDTRPNDTEYGLRMQNIIHRPIDLLAVTGQTQLGSILLPGLTEGGIAFQRDTGSAMRRAMYVGTGTDIMFIRTPGGGLSILDEDGNAIFNFQEDLNVVAGGRIAFKATATLDDTGTPSVLSGNVFTTGGTTAITAFDDGANGQVIHIVSAHSVVITDGAALNLAAAGNYSMTADDTLTLVFTGTNWYEIARSVN</sequence>
<dbReference type="InterPro" id="IPR057996">
    <property type="entry name" value="K52_C"/>
</dbReference>
<comment type="caution">
    <text evidence="2">The sequence shown here is derived from an EMBL/GenBank/DDBJ whole genome shotgun (WGS) entry which is preliminary data.</text>
</comment>
<protein>
    <recommendedName>
        <fullName evidence="1">Depolymerase 2 capsule K5-specific C-terminal domain-containing protein</fullName>
    </recommendedName>
</protein>